<evidence type="ECO:0000313" key="2">
    <source>
        <dbReference type="EMBL" id="QLK00909.1"/>
    </source>
</evidence>
<accession>A0A7D6GNX0</accession>
<organism evidence="2">
    <name type="scientific">Micromonospora carbonacea</name>
    <dbReference type="NCBI Taxonomy" id="47853"/>
    <lineage>
        <taxon>Bacteria</taxon>
        <taxon>Bacillati</taxon>
        <taxon>Actinomycetota</taxon>
        <taxon>Actinomycetes</taxon>
        <taxon>Micromonosporales</taxon>
        <taxon>Micromonosporaceae</taxon>
        <taxon>Micromonospora</taxon>
    </lineage>
</organism>
<dbReference type="AlphaFoldDB" id="A0A7D6GNX0"/>
<dbReference type="EMBL" id="CP058905">
    <property type="protein sequence ID" value="QLK00909.1"/>
    <property type="molecule type" value="Genomic_DNA"/>
</dbReference>
<dbReference type="PANTHER" id="PTHR35585:SF1">
    <property type="entry name" value="HHE DOMAIN PROTEIN (AFU_ORTHOLOGUE AFUA_4G00730)"/>
    <property type="match status" value="1"/>
</dbReference>
<name>A0A7D6GNX0_9ACTN</name>
<proteinExistence type="predicted"/>
<dbReference type="PANTHER" id="PTHR35585">
    <property type="entry name" value="HHE DOMAIN PROTEIN (AFU_ORTHOLOGUE AFUA_4G00730)"/>
    <property type="match status" value="1"/>
</dbReference>
<dbReference type="Pfam" id="PF01814">
    <property type="entry name" value="Hemerythrin"/>
    <property type="match status" value="1"/>
</dbReference>
<feature type="domain" description="Hemerythrin-like" evidence="1">
    <location>
        <begin position="18"/>
        <end position="135"/>
    </location>
</feature>
<dbReference type="InterPro" id="IPR012312">
    <property type="entry name" value="Hemerythrin-like"/>
</dbReference>
<sequence length="197" mass="21440">MRKTTARPAAPGPVEEDVVDLLLAQHARIEELFLLVVGGTGQVRRDAFDALVRLLAVHETAEEEVVHPLSRTLPGEGGDAMVDERLAEEKQAKQTLKALVAAGVDDAGFDEGILLLREAVLTHARYEERYEFPRLRQHVPADRLRKLAATVRAAEAAAPTRPHSGAQSATANLALGPALAVMDRVRDAVRRPSEGRR</sequence>
<gene>
    <name evidence="2" type="ORF">HZU44_13515</name>
</gene>
<protein>
    <submittedName>
        <fullName evidence="2">Hemerythrin domain-containing protein</fullName>
    </submittedName>
</protein>
<dbReference type="Gene3D" id="1.20.120.520">
    <property type="entry name" value="nmb1532 protein domain like"/>
    <property type="match status" value="1"/>
</dbReference>
<reference evidence="2" key="1">
    <citation type="submission" date="2020-08" db="EMBL/GenBank/DDBJ databases">
        <title>A bifunctional nitrone conjugated secondary metabolite targeting the ribosome.</title>
        <authorList>
            <person name="Limbrick E.M."/>
            <person name="Graf M."/>
            <person name="Derewacz D.K."/>
            <person name="Nguyen F."/>
            <person name="Spraggins J.M."/>
            <person name="Wieland M."/>
            <person name="Ynigez-Gutierrez A.E."/>
            <person name="Reisman B.J."/>
            <person name="Zinshteyn B."/>
            <person name="McCulloch K."/>
            <person name="Iverson T.M."/>
            <person name="Green R."/>
            <person name="Wilson D.N."/>
            <person name="Bachmann B.O."/>
        </authorList>
    </citation>
    <scope>NUCLEOTIDE SEQUENCE</scope>
    <source>
        <strain evidence="2">Africana</strain>
    </source>
</reference>
<evidence type="ECO:0000259" key="1">
    <source>
        <dbReference type="Pfam" id="PF01814"/>
    </source>
</evidence>